<proteinExistence type="predicted"/>
<organism evidence="3 4">
    <name type="scientific">Maioricimonas rarisocia</name>
    <dbReference type="NCBI Taxonomy" id="2528026"/>
    <lineage>
        <taxon>Bacteria</taxon>
        <taxon>Pseudomonadati</taxon>
        <taxon>Planctomycetota</taxon>
        <taxon>Planctomycetia</taxon>
        <taxon>Planctomycetales</taxon>
        <taxon>Planctomycetaceae</taxon>
        <taxon>Maioricimonas</taxon>
    </lineage>
</organism>
<dbReference type="KEGG" id="mri:Mal4_54990"/>
<evidence type="ECO:0000256" key="1">
    <source>
        <dbReference type="SAM" id="SignalP"/>
    </source>
</evidence>
<evidence type="ECO:0000259" key="2">
    <source>
        <dbReference type="Pfam" id="PF06439"/>
    </source>
</evidence>
<reference evidence="3 4" key="1">
    <citation type="submission" date="2019-02" db="EMBL/GenBank/DDBJ databases">
        <title>Deep-cultivation of Planctomycetes and their phenomic and genomic characterization uncovers novel biology.</title>
        <authorList>
            <person name="Wiegand S."/>
            <person name="Jogler M."/>
            <person name="Boedeker C."/>
            <person name="Pinto D."/>
            <person name="Vollmers J."/>
            <person name="Rivas-Marin E."/>
            <person name="Kohn T."/>
            <person name="Peeters S.H."/>
            <person name="Heuer A."/>
            <person name="Rast P."/>
            <person name="Oberbeckmann S."/>
            <person name="Bunk B."/>
            <person name="Jeske O."/>
            <person name="Meyerdierks A."/>
            <person name="Storesund J.E."/>
            <person name="Kallscheuer N."/>
            <person name="Luecker S."/>
            <person name="Lage O.M."/>
            <person name="Pohl T."/>
            <person name="Merkel B.J."/>
            <person name="Hornburger P."/>
            <person name="Mueller R.-W."/>
            <person name="Bruemmer F."/>
            <person name="Labrenz M."/>
            <person name="Spormann A.M."/>
            <person name="Op den Camp H."/>
            <person name="Overmann J."/>
            <person name="Amann R."/>
            <person name="Jetten M.S.M."/>
            <person name="Mascher T."/>
            <person name="Medema M.H."/>
            <person name="Devos D.P."/>
            <person name="Kaster A.-K."/>
            <person name="Ovreas L."/>
            <person name="Rohde M."/>
            <person name="Galperin M.Y."/>
            <person name="Jogler C."/>
        </authorList>
    </citation>
    <scope>NUCLEOTIDE SEQUENCE [LARGE SCALE GENOMIC DNA]</scope>
    <source>
        <strain evidence="3 4">Mal4</strain>
    </source>
</reference>
<dbReference type="EMBL" id="CP036275">
    <property type="protein sequence ID" value="QDU41134.1"/>
    <property type="molecule type" value="Genomic_DNA"/>
</dbReference>
<dbReference type="AlphaFoldDB" id="A0A517ZFA4"/>
<protein>
    <recommendedName>
        <fullName evidence="2">3-keto-alpha-glucoside-1,2-lyase/3-keto-2-hydroxy-glucal hydratase domain-containing protein</fullName>
    </recommendedName>
</protein>
<dbReference type="InterPro" id="IPR010496">
    <property type="entry name" value="AL/BT2_dom"/>
</dbReference>
<dbReference type="Pfam" id="PF06439">
    <property type="entry name" value="3keto-disac_hyd"/>
    <property type="match status" value="1"/>
</dbReference>
<dbReference type="RefSeq" id="WP_145372346.1">
    <property type="nucleotide sequence ID" value="NZ_CP036275.1"/>
</dbReference>
<feature type="signal peptide" evidence="1">
    <location>
        <begin position="1"/>
        <end position="25"/>
    </location>
</feature>
<dbReference type="Proteomes" id="UP000320496">
    <property type="component" value="Chromosome"/>
</dbReference>
<sequence precursor="true">MPPLQSILCLAAGIALAVTVTPARADKPQAAASSESAQSLFDGKTLDGWVVKPAEPGKSQWRVEDGTIVAEIDGGKGSDLWTEKSYRDYELRLQYKTFTDDYDTGVFLRGSGHQVQIGISGSLKKDMTACIYAPADKKGGYPGQTDKVTAVNKVGEWNDLRIVLTGKRIQTFLNGEPMVDYEGIAINEEGPIGLQLHGNRTMKVAFRNIEVTRLEQ</sequence>
<name>A0A517ZFA4_9PLAN</name>
<dbReference type="OrthoDB" id="279874at2"/>
<dbReference type="Gene3D" id="2.60.120.560">
    <property type="entry name" value="Exo-inulinase, domain 1"/>
    <property type="match status" value="1"/>
</dbReference>
<dbReference type="GO" id="GO:0016787">
    <property type="term" value="F:hydrolase activity"/>
    <property type="evidence" value="ECO:0007669"/>
    <property type="project" value="InterPro"/>
</dbReference>
<feature type="chain" id="PRO_5021949443" description="3-keto-alpha-glucoside-1,2-lyase/3-keto-2-hydroxy-glucal hydratase domain-containing protein" evidence="1">
    <location>
        <begin position="26"/>
        <end position="216"/>
    </location>
</feature>
<keyword evidence="1" id="KW-0732">Signal</keyword>
<keyword evidence="4" id="KW-1185">Reference proteome</keyword>
<gene>
    <name evidence="3" type="ORF">Mal4_54990</name>
</gene>
<evidence type="ECO:0000313" key="3">
    <source>
        <dbReference type="EMBL" id="QDU41134.1"/>
    </source>
</evidence>
<accession>A0A517ZFA4</accession>
<evidence type="ECO:0000313" key="4">
    <source>
        <dbReference type="Proteomes" id="UP000320496"/>
    </source>
</evidence>
<feature type="domain" description="3-keto-alpha-glucoside-1,2-lyase/3-keto-2-hydroxy-glucal hydratase" evidence="2">
    <location>
        <begin position="37"/>
        <end position="211"/>
    </location>
</feature>